<keyword evidence="8" id="KW-1185">Reference proteome</keyword>
<dbReference type="GO" id="GO:0005739">
    <property type="term" value="C:mitochondrion"/>
    <property type="evidence" value="ECO:0007669"/>
    <property type="project" value="UniProtKB-SubCell"/>
</dbReference>
<dbReference type="GO" id="GO:0006979">
    <property type="term" value="P:response to oxidative stress"/>
    <property type="evidence" value="ECO:0007669"/>
    <property type="project" value="TreeGrafter"/>
</dbReference>
<organism evidence="7 8">
    <name type="scientific">Tilletia horrida</name>
    <dbReference type="NCBI Taxonomy" id="155126"/>
    <lineage>
        <taxon>Eukaryota</taxon>
        <taxon>Fungi</taxon>
        <taxon>Dikarya</taxon>
        <taxon>Basidiomycota</taxon>
        <taxon>Ustilaginomycotina</taxon>
        <taxon>Exobasidiomycetes</taxon>
        <taxon>Tilletiales</taxon>
        <taxon>Tilletiaceae</taxon>
        <taxon>Tilletia</taxon>
    </lineage>
</organism>
<sequence length="651" mass="69048">MSIPHYSPATGRFERSPQQQQQQQQQQAPQPAWHPSRRSDSLDSNDFGAFVDASSEPASASASSSAHAAQVAAATATAAAAAATGDEDLFHAFEQAAIEQAKRNPSPPPIDLRSVEDKLGTDILVPRRTTPSAHTQAQHPTAHSPSITRLDSSIENLANSNNTGPSSSSAFSFFDLDLLDPHHADPNRPSLDPTLLEDDPALLKEQLAIKRRQNSIAHARDYSAGAASSSAAAAASSSSLRHHGSRSFLSAGPAPVAGAPGFDPRAEKNWNTGHWKFDLEHDPVVGPGTSPLSASLSSLRSASSPASRAATLPATGSASSHDAHAAQRRSNTAQTMGSDHHSRDFSSHHPDPAHQLVLRRPITVTLTDRHELTSEVIMPWHASHLQAALPPRLRLGRTWKLLYSLDQHGMSLATLYNNVARGLDPSRARGGTGAGGASDLASGDSYMRGASAAARGAVGIGTGGGLRKVGGGLSITEAGLILAVKDADDNIFGAFINERLRPKSSYYGTGECFLWKTTRQPPSLLAINPDLEPNRIKTFRWTGRNDYVLLTEASFLSMGGGDNGRYGLWLDSSLENGVSSRCSTFGNDVLCDDEPGGEEQDGGGDLAMEREREEERKDPFGLLGGQNGVDDDGGEAKFEVMGLEVWAVGID</sequence>
<feature type="compositionally biased region" description="Low complexity" evidence="5">
    <location>
        <begin position="17"/>
        <end position="31"/>
    </location>
</feature>
<dbReference type="SMART" id="SM00584">
    <property type="entry name" value="TLDc"/>
    <property type="match status" value="1"/>
</dbReference>
<feature type="compositionally biased region" description="Polar residues" evidence="5">
    <location>
        <begin position="129"/>
        <end position="148"/>
    </location>
</feature>
<dbReference type="PANTHER" id="PTHR23354">
    <property type="entry name" value="NUCLEOLAR PROTEIN 7/ESTROGEN RECEPTOR COACTIVATOR-RELATED"/>
    <property type="match status" value="1"/>
</dbReference>
<evidence type="ECO:0000256" key="2">
    <source>
        <dbReference type="ARBA" id="ARBA00009540"/>
    </source>
</evidence>
<evidence type="ECO:0000256" key="4">
    <source>
        <dbReference type="ARBA" id="ARBA00040604"/>
    </source>
</evidence>
<feature type="region of interest" description="Disordered" evidence="5">
    <location>
        <begin position="127"/>
        <end position="148"/>
    </location>
</feature>
<evidence type="ECO:0000313" key="8">
    <source>
        <dbReference type="Proteomes" id="UP001176521"/>
    </source>
</evidence>
<reference evidence="7" key="1">
    <citation type="journal article" date="2023" name="PhytoFront">
        <title>Draft Genome Resources of Seven Strains of Tilletia horrida, Causal Agent of Kernel Smut of Rice.</title>
        <authorList>
            <person name="Khanal S."/>
            <person name="Antony Babu S."/>
            <person name="Zhou X.G."/>
        </authorList>
    </citation>
    <scope>NUCLEOTIDE SEQUENCE</scope>
    <source>
        <strain evidence="7">TX3</strain>
    </source>
</reference>
<accession>A0AAN6G9U8</accession>
<dbReference type="PROSITE" id="PS51886">
    <property type="entry name" value="TLDC"/>
    <property type="match status" value="1"/>
</dbReference>
<feature type="region of interest" description="Disordered" evidence="5">
    <location>
        <begin position="592"/>
        <end position="634"/>
    </location>
</feature>
<proteinExistence type="inferred from homology"/>
<evidence type="ECO:0000259" key="6">
    <source>
        <dbReference type="PROSITE" id="PS51886"/>
    </source>
</evidence>
<dbReference type="Proteomes" id="UP001176521">
    <property type="component" value="Unassembled WGS sequence"/>
</dbReference>
<feature type="region of interest" description="Disordered" evidence="5">
    <location>
        <begin position="1"/>
        <end position="82"/>
    </location>
</feature>
<protein>
    <recommendedName>
        <fullName evidence="4">Oxidation resistance protein 1</fullName>
    </recommendedName>
</protein>
<evidence type="ECO:0000256" key="1">
    <source>
        <dbReference type="ARBA" id="ARBA00004173"/>
    </source>
</evidence>
<comment type="similarity">
    <text evidence="2">Belongs to the OXR1 family.</text>
</comment>
<feature type="compositionally biased region" description="Acidic residues" evidence="5">
    <location>
        <begin position="592"/>
        <end position="602"/>
    </location>
</feature>
<evidence type="ECO:0000256" key="5">
    <source>
        <dbReference type="SAM" id="MobiDB-lite"/>
    </source>
</evidence>
<feature type="domain" description="TLDc" evidence="6">
    <location>
        <begin position="375"/>
        <end position="649"/>
    </location>
</feature>
<dbReference type="GO" id="GO:0005634">
    <property type="term" value="C:nucleus"/>
    <property type="evidence" value="ECO:0007669"/>
    <property type="project" value="TreeGrafter"/>
</dbReference>
<feature type="compositionally biased region" description="Basic and acidic residues" evidence="5">
    <location>
        <begin position="338"/>
        <end position="352"/>
    </location>
</feature>
<dbReference type="AlphaFoldDB" id="A0AAN6G9U8"/>
<feature type="region of interest" description="Disordered" evidence="5">
    <location>
        <begin position="304"/>
        <end position="356"/>
    </location>
</feature>
<gene>
    <name evidence="7" type="primary">OXR1</name>
    <name evidence="7" type="ORF">OC842_005040</name>
</gene>
<evidence type="ECO:0000256" key="3">
    <source>
        <dbReference type="ARBA" id="ARBA00023128"/>
    </source>
</evidence>
<dbReference type="InterPro" id="IPR006571">
    <property type="entry name" value="TLDc_dom"/>
</dbReference>
<keyword evidence="3" id="KW-0496">Mitochondrion</keyword>
<dbReference type="PANTHER" id="PTHR23354:SF62">
    <property type="entry name" value="MUSTARD, ISOFORM V"/>
    <property type="match status" value="1"/>
</dbReference>
<feature type="compositionally biased region" description="Low complexity" evidence="5">
    <location>
        <begin position="53"/>
        <end position="82"/>
    </location>
</feature>
<name>A0AAN6G9U8_9BASI</name>
<feature type="compositionally biased region" description="Basic and acidic residues" evidence="5">
    <location>
        <begin position="607"/>
        <end position="619"/>
    </location>
</feature>
<comment type="subcellular location">
    <subcellularLocation>
        <location evidence="1">Mitochondrion</location>
    </subcellularLocation>
</comment>
<feature type="compositionally biased region" description="Polar residues" evidence="5">
    <location>
        <begin position="328"/>
        <end position="337"/>
    </location>
</feature>
<evidence type="ECO:0000313" key="7">
    <source>
        <dbReference type="EMBL" id="KAK0526895.1"/>
    </source>
</evidence>
<dbReference type="EMBL" id="JAPDMQ010000334">
    <property type="protein sequence ID" value="KAK0526895.1"/>
    <property type="molecule type" value="Genomic_DNA"/>
</dbReference>
<dbReference type="Pfam" id="PF07534">
    <property type="entry name" value="TLD"/>
    <property type="match status" value="1"/>
</dbReference>
<comment type="caution">
    <text evidence="7">The sequence shown here is derived from an EMBL/GenBank/DDBJ whole genome shotgun (WGS) entry which is preliminary data.</text>
</comment>
<feature type="compositionally biased region" description="Low complexity" evidence="5">
    <location>
        <begin position="304"/>
        <end position="315"/>
    </location>
</feature>